<dbReference type="EMBL" id="QNRL01000003">
    <property type="protein sequence ID" value="RBP12544.1"/>
    <property type="molecule type" value="Genomic_DNA"/>
</dbReference>
<organism evidence="1 2">
    <name type="scientific">Pseudocitrobacter faecalis</name>
    <dbReference type="NCBI Taxonomy" id="1398493"/>
    <lineage>
        <taxon>Bacteria</taxon>
        <taxon>Pseudomonadati</taxon>
        <taxon>Pseudomonadota</taxon>
        <taxon>Gammaproteobacteria</taxon>
        <taxon>Enterobacterales</taxon>
        <taxon>Enterobacteriaceae</taxon>
        <taxon>Pseudocitrobacter</taxon>
    </lineage>
</organism>
<name>A0ABX9FYQ8_9ENTR</name>
<keyword evidence="2" id="KW-1185">Reference proteome</keyword>
<evidence type="ECO:0000313" key="1">
    <source>
        <dbReference type="EMBL" id="RBP12544.1"/>
    </source>
</evidence>
<reference evidence="1 2" key="1">
    <citation type="submission" date="2018-06" db="EMBL/GenBank/DDBJ databases">
        <title>Genomic Encyclopedia of Type Strains, Phase IV (KMG-IV): sequencing the most valuable type-strain genomes for metagenomic binning, comparative biology and taxonomic classification.</title>
        <authorList>
            <person name="Goeker M."/>
        </authorList>
    </citation>
    <scope>NUCLEOTIDE SEQUENCE [LARGE SCALE GENOMIC DNA]</scope>
    <source>
        <strain evidence="1 2">DSM 27453</strain>
    </source>
</reference>
<comment type="caution">
    <text evidence="1">The sequence shown here is derived from an EMBL/GenBank/DDBJ whole genome shotgun (WGS) entry which is preliminary data.</text>
</comment>
<evidence type="ECO:0000313" key="2">
    <source>
        <dbReference type="Proteomes" id="UP000253201"/>
    </source>
</evidence>
<accession>A0ABX9FYQ8</accession>
<proteinExistence type="predicted"/>
<dbReference type="Proteomes" id="UP000253201">
    <property type="component" value="Unassembled WGS sequence"/>
</dbReference>
<sequence>MQKVGRVRRSRHPTIMCARIQKKSPGDRGNNQTRYVHVSEVKKGSANFASKVKFSNGVANQFGNNFNRLNASFILSSLTTKARSCWLSS</sequence>
<protein>
    <submittedName>
        <fullName evidence="1">Uncharacterized protein</fullName>
    </submittedName>
</protein>
<gene>
    <name evidence="1" type="ORF">DFQ50_103153</name>
</gene>